<evidence type="ECO:0000256" key="1">
    <source>
        <dbReference type="SAM" id="MobiDB-lite"/>
    </source>
</evidence>
<dbReference type="RefSeq" id="WP_197002028.1">
    <property type="nucleotide sequence ID" value="NZ_BONS01000004.1"/>
</dbReference>
<dbReference type="EMBL" id="JADOUF010000001">
    <property type="protein sequence ID" value="MBG6134843.1"/>
    <property type="molecule type" value="Genomic_DNA"/>
</dbReference>
<feature type="transmembrane region" description="Helical" evidence="2">
    <location>
        <begin position="42"/>
        <end position="63"/>
    </location>
</feature>
<name>A0A8J7GFB7_9ACTN</name>
<feature type="compositionally biased region" description="Low complexity" evidence="1">
    <location>
        <begin position="78"/>
        <end position="99"/>
    </location>
</feature>
<comment type="caution">
    <text evidence="3">The sequence shown here is derived from an EMBL/GenBank/DDBJ whole genome shotgun (WGS) entry which is preliminary data.</text>
</comment>
<keyword evidence="2" id="KW-1133">Transmembrane helix</keyword>
<dbReference type="AlphaFoldDB" id="A0A8J7GFB7"/>
<organism evidence="3 4">
    <name type="scientific">Longispora fulva</name>
    <dbReference type="NCBI Taxonomy" id="619741"/>
    <lineage>
        <taxon>Bacteria</taxon>
        <taxon>Bacillati</taxon>
        <taxon>Actinomycetota</taxon>
        <taxon>Actinomycetes</taxon>
        <taxon>Micromonosporales</taxon>
        <taxon>Micromonosporaceae</taxon>
        <taxon>Longispora</taxon>
    </lineage>
</organism>
<proteinExistence type="predicted"/>
<accession>A0A8J7GFB7</accession>
<keyword evidence="4" id="KW-1185">Reference proteome</keyword>
<keyword evidence="2" id="KW-0472">Membrane</keyword>
<keyword evidence="2" id="KW-0812">Transmembrane</keyword>
<dbReference type="Proteomes" id="UP000622552">
    <property type="component" value="Unassembled WGS sequence"/>
</dbReference>
<evidence type="ECO:0000313" key="4">
    <source>
        <dbReference type="Proteomes" id="UP000622552"/>
    </source>
</evidence>
<feature type="region of interest" description="Disordered" evidence="1">
    <location>
        <begin position="76"/>
        <end position="102"/>
    </location>
</feature>
<evidence type="ECO:0000313" key="3">
    <source>
        <dbReference type="EMBL" id="MBG6134843.1"/>
    </source>
</evidence>
<evidence type="ECO:0000256" key="2">
    <source>
        <dbReference type="SAM" id="Phobius"/>
    </source>
</evidence>
<protein>
    <submittedName>
        <fullName evidence="3">Uncharacterized protein</fullName>
    </submittedName>
</protein>
<reference evidence="3" key="1">
    <citation type="submission" date="2020-11" db="EMBL/GenBank/DDBJ databases">
        <title>Sequencing the genomes of 1000 actinobacteria strains.</title>
        <authorList>
            <person name="Klenk H.-P."/>
        </authorList>
    </citation>
    <scope>NUCLEOTIDE SEQUENCE</scope>
    <source>
        <strain evidence="3">DSM 45356</strain>
    </source>
</reference>
<gene>
    <name evidence="3" type="ORF">IW245_001037</name>
</gene>
<sequence>MSTERLRTLFDETAGPDVLGPPGIDLDAVIGRERGARTRRRVFAVGGATLAVAALALALPTVLTGAVTGAAIPGGPGTRAADPAASAAPTGTPTASPGPRGREEVAGALTAVLGTRIRELLPAATFVPLTEQAGRAGALQVFPSQAIAFKAGADIADSGGTSTLSILIMPQDAPAEHRSCPRDVSLSDAPEWNCTWSTPADGSLVLESSAPAAAGIVAHEVVVYRAGYMVLVKSANYGYNSVQQGKNMPRPAPQRATPAVDVAIARDLADRLSLAL</sequence>